<evidence type="ECO:0000256" key="3">
    <source>
        <dbReference type="PIRSR" id="PIRSR006241-50"/>
    </source>
</evidence>
<feature type="domain" description="Xylose isomerase-like TIM barrel" evidence="4">
    <location>
        <begin position="23"/>
        <end position="252"/>
    </location>
</feature>
<dbReference type="OrthoDB" id="9786584at2"/>
<sequence>MGSMKFSANLGFLWNDRPLPEAIRAAKDAGFDAVECHWPYAVPASEVKVALKEAGLRMLGLNTSRGNVSVGENGLSALPGREPEARAAIDQAIEYATEISAKAIHVMAGNSSGPRARSAFIENLIYASEKAGPDITILIEPLNHYNAPGYFLSTVEQAADIIRTVAKPNLKMMFDFYHVQIMGGDVTRRFEANLPLIGHVQIASVPDRGSPDHGELDYSFALRRVRELGWSSPIGAEYLPANGAVPDLAWLATFKN</sequence>
<accession>A0A432PJ52</accession>
<evidence type="ECO:0000259" key="4">
    <source>
        <dbReference type="Pfam" id="PF01261"/>
    </source>
</evidence>
<evidence type="ECO:0000313" key="6">
    <source>
        <dbReference type="Proteomes" id="UP000278823"/>
    </source>
</evidence>
<dbReference type="PANTHER" id="PTHR43489:SF6">
    <property type="entry name" value="HYDROXYPYRUVATE ISOMERASE-RELATED"/>
    <property type="match status" value="1"/>
</dbReference>
<dbReference type="GO" id="GO:0046487">
    <property type="term" value="P:glyoxylate metabolic process"/>
    <property type="evidence" value="ECO:0007669"/>
    <property type="project" value="TreeGrafter"/>
</dbReference>
<dbReference type="FunFam" id="3.20.20.150:FF:000007">
    <property type="entry name" value="Hydroxypyruvate isomerase"/>
    <property type="match status" value="1"/>
</dbReference>
<dbReference type="Pfam" id="PF01261">
    <property type="entry name" value="AP_endonuc_2"/>
    <property type="match status" value="1"/>
</dbReference>
<comment type="caution">
    <text evidence="5">The sequence shown here is derived from an EMBL/GenBank/DDBJ whole genome shotgun (WGS) entry which is preliminary data.</text>
</comment>
<dbReference type="InterPro" id="IPR026040">
    <property type="entry name" value="HyI-like"/>
</dbReference>
<name>A0A432PJ52_9HYPH</name>
<organism evidence="5 6">
    <name type="scientific">Rhizobium vallis</name>
    <dbReference type="NCBI Taxonomy" id="634290"/>
    <lineage>
        <taxon>Bacteria</taxon>
        <taxon>Pseudomonadati</taxon>
        <taxon>Pseudomonadota</taxon>
        <taxon>Alphaproteobacteria</taxon>
        <taxon>Hyphomicrobiales</taxon>
        <taxon>Rhizobiaceae</taxon>
        <taxon>Rhizobium/Agrobacterium group</taxon>
        <taxon>Rhizobium</taxon>
    </lineage>
</organism>
<comment type="similarity">
    <text evidence="2">Belongs to the hyi family.</text>
</comment>
<dbReference type="GO" id="GO:0008903">
    <property type="term" value="F:hydroxypyruvate isomerase activity"/>
    <property type="evidence" value="ECO:0007669"/>
    <property type="project" value="TreeGrafter"/>
</dbReference>
<evidence type="ECO:0000313" key="5">
    <source>
        <dbReference type="EMBL" id="RUM24399.1"/>
    </source>
</evidence>
<dbReference type="AlphaFoldDB" id="A0A432PJ52"/>
<dbReference type="Gene3D" id="3.20.20.150">
    <property type="entry name" value="Divalent-metal-dependent TIM barrel enzymes"/>
    <property type="match status" value="1"/>
</dbReference>
<dbReference type="Proteomes" id="UP000278823">
    <property type="component" value="Unassembled WGS sequence"/>
</dbReference>
<dbReference type="InterPro" id="IPR050417">
    <property type="entry name" value="Sugar_Epim/Isomerase"/>
</dbReference>
<reference evidence="6" key="1">
    <citation type="submission" date="2018-11" db="EMBL/GenBank/DDBJ databases">
        <title>Rhizobium chutanense sp. nov., isolated from root nodules of Phaseolus vulgaris in China.</title>
        <authorList>
            <person name="Huo Y."/>
        </authorList>
    </citation>
    <scope>NUCLEOTIDE SEQUENCE [LARGE SCALE GENOMIC DNA]</scope>
    <source>
        <strain evidence="6">CCBAU 65647</strain>
    </source>
</reference>
<dbReference type="SUPFAM" id="SSF51658">
    <property type="entry name" value="Xylose isomerase-like"/>
    <property type="match status" value="1"/>
</dbReference>
<evidence type="ECO:0000256" key="2">
    <source>
        <dbReference type="PIRNR" id="PIRNR006241"/>
    </source>
</evidence>
<dbReference type="EMBL" id="RJTH01000005">
    <property type="protein sequence ID" value="RUM24399.1"/>
    <property type="molecule type" value="Genomic_DNA"/>
</dbReference>
<dbReference type="InterPro" id="IPR013022">
    <property type="entry name" value="Xyl_isomerase-like_TIM-brl"/>
</dbReference>
<keyword evidence="6" id="KW-1185">Reference proteome</keyword>
<evidence type="ECO:0000256" key="1">
    <source>
        <dbReference type="ARBA" id="ARBA00023235"/>
    </source>
</evidence>
<proteinExistence type="inferred from homology"/>
<feature type="active site" description="Proton donor/acceptor" evidence="3">
    <location>
        <position position="140"/>
    </location>
</feature>
<feature type="active site" description="Proton donor/acceptor" evidence="3">
    <location>
        <position position="237"/>
    </location>
</feature>
<dbReference type="PANTHER" id="PTHR43489">
    <property type="entry name" value="ISOMERASE"/>
    <property type="match status" value="1"/>
</dbReference>
<dbReference type="InterPro" id="IPR036237">
    <property type="entry name" value="Xyl_isomerase-like_sf"/>
</dbReference>
<keyword evidence="1 2" id="KW-0413">Isomerase</keyword>
<dbReference type="PIRSF" id="PIRSF006241">
    <property type="entry name" value="HyI"/>
    <property type="match status" value="1"/>
</dbReference>
<protein>
    <submittedName>
        <fullName evidence="5">Isomerase</fullName>
    </submittedName>
</protein>
<gene>
    <name evidence="5" type="ORF">EFQ99_16575</name>
</gene>